<evidence type="ECO:0000256" key="1">
    <source>
        <dbReference type="ARBA" id="ARBA00010136"/>
    </source>
</evidence>
<dbReference type="GO" id="GO:0008270">
    <property type="term" value="F:zinc ion binding"/>
    <property type="evidence" value="ECO:0007669"/>
    <property type="project" value="TreeGrafter"/>
</dbReference>
<sequence>MDAWVNKPGFPVVNVTRTGCTLYLTQERFVLFNLSTVDNTSEWENLLWQIQFTYKTQDKPKKKIDIWIKGETHTHNLTSDANSTNCSGGDWIKGNIDRVGLYRVNYDLDTWEALADQLSSDYTVFSTHDRVSLLDDALALARVGYQSYKTAFKLLNYISREIEDGVWAVVVNHFRFIQRRLRYEQEYRLLFGFPEDELVGLPQHK</sequence>
<dbReference type="Gene3D" id="2.60.40.1910">
    <property type="match status" value="1"/>
</dbReference>
<keyword evidence="4" id="KW-1185">Reference proteome</keyword>
<dbReference type="PANTHER" id="PTHR11533">
    <property type="entry name" value="PROTEASE M1 ZINC METALLOPROTEASE"/>
    <property type="match status" value="1"/>
</dbReference>
<keyword evidence="3" id="KW-0378">Hydrolase</keyword>
<dbReference type="Proteomes" id="UP000762676">
    <property type="component" value="Unassembled WGS sequence"/>
</dbReference>
<proteinExistence type="inferred from homology"/>
<organism evidence="3 4">
    <name type="scientific">Elysia marginata</name>
    <dbReference type="NCBI Taxonomy" id="1093978"/>
    <lineage>
        <taxon>Eukaryota</taxon>
        <taxon>Metazoa</taxon>
        <taxon>Spiralia</taxon>
        <taxon>Lophotrochozoa</taxon>
        <taxon>Mollusca</taxon>
        <taxon>Gastropoda</taxon>
        <taxon>Heterobranchia</taxon>
        <taxon>Euthyneura</taxon>
        <taxon>Panpulmonata</taxon>
        <taxon>Sacoglossa</taxon>
        <taxon>Placobranchoidea</taxon>
        <taxon>Plakobranchidae</taxon>
        <taxon>Elysia</taxon>
    </lineage>
</organism>
<comment type="similarity">
    <text evidence="1">Belongs to the peptidase M1 family.</text>
</comment>
<dbReference type="Gene3D" id="1.25.50.20">
    <property type="match status" value="1"/>
</dbReference>
<dbReference type="EMBL" id="BMAT01004715">
    <property type="protein sequence ID" value="GFR78898.1"/>
    <property type="molecule type" value="Genomic_DNA"/>
</dbReference>
<name>A0AAV4FZV3_9GAST</name>
<dbReference type="GO" id="GO:0016020">
    <property type="term" value="C:membrane"/>
    <property type="evidence" value="ECO:0007669"/>
    <property type="project" value="TreeGrafter"/>
</dbReference>
<dbReference type="AlphaFoldDB" id="A0AAV4FZV3"/>
<dbReference type="PANTHER" id="PTHR11533:SF299">
    <property type="entry name" value="AMINOPEPTIDASE"/>
    <property type="match status" value="1"/>
</dbReference>
<dbReference type="GO" id="GO:0005615">
    <property type="term" value="C:extracellular space"/>
    <property type="evidence" value="ECO:0007669"/>
    <property type="project" value="TreeGrafter"/>
</dbReference>
<dbReference type="InterPro" id="IPR024571">
    <property type="entry name" value="ERAP1-like_C_dom"/>
</dbReference>
<dbReference type="InterPro" id="IPR050344">
    <property type="entry name" value="Peptidase_M1_aminopeptidases"/>
</dbReference>
<feature type="domain" description="ERAP1-like C-terminal" evidence="2">
    <location>
        <begin position="91"/>
        <end position="186"/>
    </location>
</feature>
<dbReference type="FunFam" id="2.60.40.1910:FF:000006">
    <property type="entry name" value="Aminopeptidase"/>
    <property type="match status" value="1"/>
</dbReference>
<accession>A0AAV4FZV3</accession>
<evidence type="ECO:0000259" key="2">
    <source>
        <dbReference type="Pfam" id="PF11838"/>
    </source>
</evidence>
<keyword evidence="3" id="KW-0645">Protease</keyword>
<dbReference type="GO" id="GO:0042277">
    <property type="term" value="F:peptide binding"/>
    <property type="evidence" value="ECO:0007669"/>
    <property type="project" value="TreeGrafter"/>
</dbReference>
<dbReference type="Pfam" id="PF11838">
    <property type="entry name" value="ERAP1_C"/>
    <property type="match status" value="1"/>
</dbReference>
<gene>
    <name evidence="3" type="ORF">ElyMa_002275900</name>
</gene>
<dbReference type="GO" id="GO:0070006">
    <property type="term" value="F:metalloaminopeptidase activity"/>
    <property type="evidence" value="ECO:0007669"/>
    <property type="project" value="TreeGrafter"/>
</dbReference>
<keyword evidence="3" id="KW-0031">Aminopeptidase</keyword>
<evidence type="ECO:0000313" key="4">
    <source>
        <dbReference type="Proteomes" id="UP000762676"/>
    </source>
</evidence>
<reference evidence="3 4" key="1">
    <citation type="journal article" date="2021" name="Elife">
        <title>Chloroplast acquisition without the gene transfer in kleptoplastic sea slugs, Plakobranchus ocellatus.</title>
        <authorList>
            <person name="Maeda T."/>
            <person name="Takahashi S."/>
            <person name="Yoshida T."/>
            <person name="Shimamura S."/>
            <person name="Takaki Y."/>
            <person name="Nagai Y."/>
            <person name="Toyoda A."/>
            <person name="Suzuki Y."/>
            <person name="Arimoto A."/>
            <person name="Ishii H."/>
            <person name="Satoh N."/>
            <person name="Nishiyama T."/>
            <person name="Hasebe M."/>
            <person name="Maruyama T."/>
            <person name="Minagawa J."/>
            <person name="Obokata J."/>
            <person name="Shigenobu S."/>
        </authorList>
    </citation>
    <scope>NUCLEOTIDE SEQUENCE [LARGE SCALE GENOMIC DNA]</scope>
</reference>
<comment type="caution">
    <text evidence="3">The sequence shown here is derived from an EMBL/GenBank/DDBJ whole genome shotgun (WGS) entry which is preliminary data.</text>
</comment>
<dbReference type="GO" id="GO:0006508">
    <property type="term" value="P:proteolysis"/>
    <property type="evidence" value="ECO:0007669"/>
    <property type="project" value="TreeGrafter"/>
</dbReference>
<evidence type="ECO:0000313" key="3">
    <source>
        <dbReference type="EMBL" id="GFR78898.1"/>
    </source>
</evidence>
<dbReference type="GO" id="GO:0043171">
    <property type="term" value="P:peptide catabolic process"/>
    <property type="evidence" value="ECO:0007669"/>
    <property type="project" value="TreeGrafter"/>
</dbReference>
<dbReference type="GO" id="GO:0005737">
    <property type="term" value="C:cytoplasm"/>
    <property type="evidence" value="ECO:0007669"/>
    <property type="project" value="TreeGrafter"/>
</dbReference>
<protein>
    <submittedName>
        <fullName evidence="3">Aminopeptidase</fullName>
    </submittedName>
</protein>